<dbReference type="AlphaFoldDB" id="A0A0S4J494"/>
<dbReference type="VEuPathDB" id="TriTrypDB:BSAL_06495"/>
<keyword evidence="1" id="KW-1133">Transmembrane helix</keyword>
<gene>
    <name evidence="2" type="ORF">BSAL_06495</name>
</gene>
<dbReference type="EMBL" id="CYKH01001237">
    <property type="protein sequence ID" value="CUG86081.1"/>
    <property type="molecule type" value="Genomic_DNA"/>
</dbReference>
<evidence type="ECO:0000256" key="1">
    <source>
        <dbReference type="SAM" id="Phobius"/>
    </source>
</evidence>
<feature type="transmembrane region" description="Helical" evidence="1">
    <location>
        <begin position="201"/>
        <end position="221"/>
    </location>
</feature>
<evidence type="ECO:0000313" key="2">
    <source>
        <dbReference type="EMBL" id="CUG86081.1"/>
    </source>
</evidence>
<protein>
    <submittedName>
        <fullName evidence="2">Transmembrane protein, putative</fullName>
    </submittedName>
</protein>
<dbReference type="Proteomes" id="UP000051952">
    <property type="component" value="Unassembled WGS sequence"/>
</dbReference>
<name>A0A0S4J494_BODSA</name>
<proteinExistence type="predicted"/>
<feature type="transmembrane region" description="Helical" evidence="1">
    <location>
        <begin position="241"/>
        <end position="263"/>
    </location>
</feature>
<organism evidence="2 3">
    <name type="scientific">Bodo saltans</name>
    <name type="common">Flagellated protozoan</name>
    <dbReference type="NCBI Taxonomy" id="75058"/>
    <lineage>
        <taxon>Eukaryota</taxon>
        <taxon>Discoba</taxon>
        <taxon>Euglenozoa</taxon>
        <taxon>Kinetoplastea</taxon>
        <taxon>Metakinetoplastina</taxon>
        <taxon>Eubodonida</taxon>
        <taxon>Bodonidae</taxon>
        <taxon>Bodo</taxon>
    </lineage>
</organism>
<feature type="transmembrane region" description="Helical" evidence="1">
    <location>
        <begin position="168"/>
        <end position="189"/>
    </location>
</feature>
<accession>A0A0S4J494</accession>
<keyword evidence="3" id="KW-1185">Reference proteome</keyword>
<feature type="transmembrane region" description="Helical" evidence="1">
    <location>
        <begin position="128"/>
        <end position="148"/>
    </location>
</feature>
<evidence type="ECO:0000313" key="3">
    <source>
        <dbReference type="Proteomes" id="UP000051952"/>
    </source>
</evidence>
<keyword evidence="1 2" id="KW-0812">Transmembrane</keyword>
<reference evidence="3" key="1">
    <citation type="submission" date="2015-09" db="EMBL/GenBank/DDBJ databases">
        <authorList>
            <consortium name="Pathogen Informatics"/>
        </authorList>
    </citation>
    <scope>NUCLEOTIDE SEQUENCE [LARGE SCALE GENOMIC DNA]</scope>
    <source>
        <strain evidence="3">Lake Konstanz</strain>
    </source>
</reference>
<sequence length="273" mass="29401">MPEKAQVGIYTSHKSAIAVLILSQNSEAGTTTIAVGQGVKGSNVRTVPSSAIRLLSSPISFDLASPLVTEHCESNITQFAGIGENICANPMPHLLPLTITTKSSASLLQSMVAAPFDSITEWSQPQMTIAFVLIAAMIFFLKNAAWLFPGFPFLLFQFVDDSAVLEPLLLVMAASLAVAASYQAMDEAYRSTAHPYPKATIAWRLGALIPLILVTTVGTIHQNWSAQDQATSLLGRIVRSAYPWLDVSVDEMCLYTIGVIAILRKLTGAVKRH</sequence>
<keyword evidence="1" id="KW-0472">Membrane</keyword>